<accession>A0A6A3MJJ0</accession>
<feature type="region of interest" description="Disordered" evidence="1">
    <location>
        <begin position="70"/>
        <end position="107"/>
    </location>
</feature>
<comment type="caution">
    <text evidence="2">The sequence shown here is derived from an EMBL/GenBank/DDBJ whole genome shotgun (WGS) entry which is preliminary data.</text>
</comment>
<feature type="compositionally biased region" description="Basic residues" evidence="1">
    <location>
        <begin position="86"/>
        <end position="101"/>
    </location>
</feature>
<dbReference type="AlphaFoldDB" id="A0A6A3MJJ0"/>
<evidence type="ECO:0000313" key="6">
    <source>
        <dbReference type="Proteomes" id="UP000434957"/>
    </source>
</evidence>
<dbReference type="EMBL" id="QXFV01000449">
    <property type="protein sequence ID" value="KAE9037205.1"/>
    <property type="molecule type" value="Genomic_DNA"/>
</dbReference>
<dbReference type="Proteomes" id="UP000435112">
    <property type="component" value="Unassembled WGS sequence"/>
</dbReference>
<organism evidence="2 7">
    <name type="scientific">Phytophthora rubi</name>
    <dbReference type="NCBI Taxonomy" id="129364"/>
    <lineage>
        <taxon>Eukaryota</taxon>
        <taxon>Sar</taxon>
        <taxon>Stramenopiles</taxon>
        <taxon>Oomycota</taxon>
        <taxon>Peronosporomycetes</taxon>
        <taxon>Peronosporales</taxon>
        <taxon>Peronosporaceae</taxon>
        <taxon>Phytophthora</taxon>
    </lineage>
</organism>
<gene>
    <name evidence="3" type="ORF">PR001_g8469</name>
    <name evidence="2" type="ORF">PR002_g8999</name>
    <name evidence="4" type="ORF">PR003_g9036</name>
</gene>
<evidence type="ECO:0000313" key="3">
    <source>
        <dbReference type="EMBL" id="KAE9037205.1"/>
    </source>
</evidence>
<dbReference type="EMBL" id="QXFU01000468">
    <property type="protein sequence ID" value="KAE9032802.1"/>
    <property type="molecule type" value="Genomic_DNA"/>
</dbReference>
<sequence length="107" mass="11882">MAKIDDLRAWIAEMRAWIAEMQEDRRWRGAAAVEPRGTIEQCEAAWLKLGSWIPKQAGFGGSEQGLSRRFAAQDAVGRKSTAGSKSLRRHQHAAVHGQKAKRANEDA</sequence>
<evidence type="ECO:0000313" key="7">
    <source>
        <dbReference type="Proteomes" id="UP000435112"/>
    </source>
</evidence>
<dbReference type="Proteomes" id="UP000429607">
    <property type="component" value="Unassembled WGS sequence"/>
</dbReference>
<dbReference type="EMBL" id="QXFT01000462">
    <property type="protein sequence ID" value="KAE9343317.1"/>
    <property type="molecule type" value="Genomic_DNA"/>
</dbReference>
<keyword evidence="6" id="KW-1185">Reference proteome</keyword>
<proteinExistence type="predicted"/>
<evidence type="ECO:0000313" key="4">
    <source>
        <dbReference type="EMBL" id="KAE9343317.1"/>
    </source>
</evidence>
<evidence type="ECO:0000313" key="5">
    <source>
        <dbReference type="Proteomes" id="UP000429607"/>
    </source>
</evidence>
<dbReference type="Proteomes" id="UP000434957">
    <property type="component" value="Unassembled WGS sequence"/>
</dbReference>
<evidence type="ECO:0000256" key="1">
    <source>
        <dbReference type="SAM" id="MobiDB-lite"/>
    </source>
</evidence>
<evidence type="ECO:0000313" key="2">
    <source>
        <dbReference type="EMBL" id="KAE9032802.1"/>
    </source>
</evidence>
<name>A0A6A3MJJ0_9STRA</name>
<protein>
    <submittedName>
        <fullName evidence="2">Uncharacterized protein</fullName>
    </submittedName>
</protein>
<reference evidence="5 7" key="1">
    <citation type="submission" date="2018-09" db="EMBL/GenBank/DDBJ databases">
        <title>Genomic investigation of the strawberry pathogen Phytophthora fragariae indicates pathogenicity is determined by transcriptional variation in three key races.</title>
        <authorList>
            <person name="Adams T.M."/>
            <person name="Armitage A.D."/>
            <person name="Sobczyk M.K."/>
            <person name="Bates H.J."/>
            <person name="Dunwell J.M."/>
            <person name="Nellist C.F."/>
            <person name="Harrison R.J."/>
        </authorList>
    </citation>
    <scope>NUCLEOTIDE SEQUENCE [LARGE SCALE GENOMIC DNA]</scope>
    <source>
        <strain evidence="3 5">SCRP249</strain>
        <strain evidence="2 7">SCRP324</strain>
        <strain evidence="4 6">SCRP333</strain>
    </source>
</reference>